<dbReference type="InterPro" id="IPR013425">
    <property type="entry name" value="Autotrns_rpt"/>
</dbReference>
<dbReference type="Pfam" id="PF12951">
    <property type="entry name" value="PATR"/>
    <property type="match status" value="17"/>
</dbReference>
<dbReference type="InterPro" id="IPR006315">
    <property type="entry name" value="OM_autotransptr_brl_dom"/>
</dbReference>
<evidence type="ECO:0000259" key="4">
    <source>
        <dbReference type="PROSITE" id="PS51208"/>
    </source>
</evidence>
<reference evidence="5" key="1">
    <citation type="journal article" date="2018" name="Genome Biol.">
        <title>SKESA: strategic k-mer extension for scrupulous assemblies.</title>
        <authorList>
            <person name="Souvorov A."/>
            <person name="Agarwala R."/>
            <person name="Lipman D.J."/>
        </authorList>
    </citation>
    <scope>NUCLEOTIDE SEQUENCE</scope>
    <source>
        <strain evidence="5">MA.07ba 5367</strain>
    </source>
</reference>
<feature type="region of interest" description="Disordered" evidence="3">
    <location>
        <begin position="2526"/>
        <end position="2606"/>
    </location>
</feature>
<keyword evidence="1" id="KW-0732">Signal</keyword>
<dbReference type="Gene3D" id="2.40.128.130">
    <property type="entry name" value="Autotransporter beta-domain"/>
    <property type="match status" value="1"/>
</dbReference>
<dbReference type="Gene3D" id="2.160.20.20">
    <property type="match status" value="7"/>
</dbReference>
<keyword evidence="2" id="KW-0843">Virulence</keyword>
<reference evidence="5" key="2">
    <citation type="submission" date="2020-02" db="EMBL/GenBank/DDBJ databases">
        <authorList>
            <consortium name="NCBI Pathogen Detection Project"/>
        </authorList>
    </citation>
    <scope>NUCLEOTIDE SEQUENCE</scope>
    <source>
        <strain evidence="5">MA.07ba 5367</strain>
    </source>
</reference>
<dbReference type="PANTHER" id="PTHR35037:SF3">
    <property type="entry name" value="C-TERMINAL REGION OF AIDA-LIKE PROTEIN"/>
    <property type="match status" value="1"/>
</dbReference>
<dbReference type="GO" id="GO:0019867">
    <property type="term" value="C:outer membrane"/>
    <property type="evidence" value="ECO:0007669"/>
    <property type="project" value="InterPro"/>
</dbReference>
<organism evidence="5">
    <name type="scientific">Salmonella enterica</name>
    <name type="common">Salmonella choleraesuis</name>
    <dbReference type="NCBI Taxonomy" id="28901"/>
    <lineage>
        <taxon>Bacteria</taxon>
        <taxon>Pseudomonadati</taxon>
        <taxon>Pseudomonadota</taxon>
        <taxon>Gammaproteobacteria</taxon>
        <taxon>Enterobacterales</taxon>
        <taxon>Enterobacteriaceae</taxon>
        <taxon>Salmonella</taxon>
    </lineage>
</organism>
<feature type="compositionally biased region" description="Acidic residues" evidence="3">
    <location>
        <begin position="2581"/>
        <end position="2593"/>
    </location>
</feature>
<dbReference type="Pfam" id="PF18883">
    <property type="entry name" value="AC_1"/>
    <property type="match status" value="1"/>
</dbReference>
<gene>
    <name evidence="5" type="ORF">G5T57_003563</name>
</gene>
<feature type="compositionally biased region" description="Low complexity" evidence="3">
    <location>
        <begin position="2594"/>
        <end position="2604"/>
    </location>
</feature>
<feature type="domain" description="Autotransporter" evidence="4">
    <location>
        <begin position="2639"/>
        <end position="2920"/>
    </location>
</feature>
<dbReference type="NCBIfam" id="TIGR02601">
    <property type="entry name" value="autotrns_rpt"/>
    <property type="match status" value="17"/>
</dbReference>
<dbReference type="InterPro" id="IPR011050">
    <property type="entry name" value="Pectin_lyase_fold/virulence"/>
</dbReference>
<dbReference type="PANTHER" id="PTHR35037">
    <property type="entry name" value="C-TERMINAL REGION OF AIDA-LIKE PROTEIN"/>
    <property type="match status" value="1"/>
</dbReference>
<evidence type="ECO:0000256" key="3">
    <source>
        <dbReference type="SAM" id="MobiDB-lite"/>
    </source>
</evidence>
<name>A0A753SZE6_SALER</name>
<evidence type="ECO:0000256" key="1">
    <source>
        <dbReference type="ARBA" id="ARBA00022729"/>
    </source>
</evidence>
<dbReference type="InterPro" id="IPR036709">
    <property type="entry name" value="Autotransporte_beta_dom_sf"/>
</dbReference>
<accession>A0A753SZE6</accession>
<feature type="compositionally biased region" description="Low complexity" evidence="3">
    <location>
        <begin position="2539"/>
        <end position="2580"/>
    </location>
</feature>
<dbReference type="SMART" id="SM00869">
    <property type="entry name" value="Autotransporter"/>
    <property type="match status" value="1"/>
</dbReference>
<sequence length="2920" mass="294848">MNKTYNIIWNAARGMYIVTSELARSGSRAIVSVSASCAVTLLAMDAAPAVAEETRVSIPSQTTTYTLSGATPFVVETGNTVATDTAASAAIVGDNSNDWDLLIESGAVVGSSLTDSQAMNLDSLTGATSVHNQGTITGSNEDGTILLQNGGSVINDARIENSATYEHDPQDIPQEYAGVYMLNGGSYVSSESGVLEGVSGVIVQSGEAHITNGGMINSDGSWRSYGVEFRDGTYGTIVNTGTIITTASDGSNKIEDAAIYVHTLNDMAVSGSVSVDNSGLMQSDFITVALYHGSHFEVVNRVGGVITAGNSSLVGIKSTAMELKVGVDNLVTNDGTISAYGTANTYGIHYGESTSGGVITNTGSITTTGGGAGDASVYVHGNGDGTVVNNSGTMSSTVYGVYLDSARSKGHTLNNQAGSAISANTAVAINGNGNTITNQGKMTGVSDGLLISGNNNIVTTSGGEISGKNGIRVSKGSGNQITAKSGSKITTTSTGISIAGGNNQITTESGSAIVAKDNGILINSGANNVTNGGSITATGSSISYGIHYYSGTSGTITNTGTITTTGKGAGDASVYAHGGAVTINNSGTMDSSVFGVYVTTGHTLNNLAGGSITANTAVQFNGNNNTLANAGAILGDTNGVTISGSGNTLTSQGKITGGTNAILINSGSKNNTITLNTGTEISGSITDDNNSASANNNLILDGEGTLGSSISGLNSVTSSGDWTLSGATMNLSGTTNSALWVKSGTLILNGAMTAKGATVDSGTTLQIGNGGTLGAFNGDIVDNGTLTFNRSDAAAYGSVISGSGNVVKQGGGELTLSNNNSYSGGTTIAEGTLTATAGGALGSGNIDNRAYLKLDAASASDPFIVADLTTHSSATVEIGAGSTLQANTLTQQDGSTLTANLTETSGPAIRAKNVNLDGTLNIASPASQEPIRSTDDLISLALIESDNAISGDFDDITINGNAMNPDAFITVVGQKNVNDTHYDLVETLTWYADRDNAAIDAHGTFNLADADDSFTVNTVLEDVDANSGWDGQSLTKTGAGTLILNAENTYTGGTTISGGTLIATNVEALGTGNVTDNATLELNTGGDFDNAISGSGQVVKSGDKTLTLSGINSYTGGTTISGGTLVASNVDALGSGDVTDNATLELNTGGDFDNAIGGTGSVVKSGDKTLTLSGTNTYRGGTTISGGTLVASNVNALGSGDVTDNATLEMNTGGDFTNNIGGTGSVVKSGDKTLTLSGTNSYTGGTTISGGTLVANNVEALGTGDVTNNATLELNTGGDFDNVISGSGQVVKSGDEMLTLSGNNTYRGATTISGGTLIATHVNALGTGAIDNRASLLLDASGQFTVTDLTTESGGNTEIGAGSTLQATTLTQKSDSTLTINLNSNTADPVIHTASQVSLAGTLDITGVGDVLDSDPASTDDLDTFTLIASDKTIAGDFEKLTVAGMDADLADFITVDGRIDDTGKQYELTTALTWYADRDDAVTDAHGTFNLTNADGSFAVNTVLENVDATLDPASATGWDGTSLIKQGAGTLILNAENTYTGGTTISGGTLVATNVDALGSGDVTDDATLELNTGGTFDNAISGSGQVVKSGDGALTLSGANSYSGGTLISDGTLVASNVEALGTGDVTDDAVLELNTGGDFDNAISGSGQVVKSGDETLTLSGSNTYTGGTLISGGTLVASNVEALGSGDVTNDAVLELNTGGTFDNVISGSGQVVKSGDDALTLSGANTYTGGTTINDGTLVATSVDALGTGDVTDNATLELNTGGTFDNAISGSGQVVKSGDKMLTLSGANSYSGGTLISDGTLVASNVESLGTGDVTNNATLELNTGGDFTNNISGSGQVVKSGDETLTLSGSNTYTGGTTINDGTLVATSVEALGSGDVTNDAVLALNTGGDFANNIGGTGSVVKSGDETLTLSGSNTYTGGTLISSGTLVANDVNALGTGDVTDNATLMLNTGGDFINNIGGTGRVEKSGDDTLTLSGSNSYTGGTLISSGTLVATNVDALGSGDVTDNATLELNTGGTFDNAISGSGQVVKSGDETLTLSGANSYTGGTLISSGTLVANDVNALGTGDVTDNAVLELNTGGDFDNAISGSGQVVKSGDETLTLSGANSYTGGTLISGGTLVASNVEALGSGDIDNYASLQLNASGQFVTANLTTHDNATTAIGAGSALRANTLTQEANSTLAVHLIDSNSGAIVTADHANLGGTLDITGIGNVAKSWTRDAYAYTLIDTDSAINSDFAQFTVAGMDAKQVDFLTVDGRVNADDDTRYDVTASLSWYADSDNAATDAHGTFTLSEQGHSFTLNTALTDVDATLNPDSATYWDGKSLIKRGAGALILGAQNTYSGDTDVQEGALWLAETATIGSAGSAQAVNIAANAAFGGHNATVNGHVNNLGNLYFVDTFTVNGDVVNSSAMISGSDQPNNTLTIAGNYTGNDGHLYLNTQLGDDSSPTDKLIVTGDTAGSTTLHITNVNGLGAQTVNGIEVIEVGGQSDGDFTLYKGHVDINAWTYTLKQDGGDWYLRSESDDVPDDGGDVTPPDDGGDVTPSDDGGDITPPDDGGDVTPPDDGGDVTPPDDGGDITPPDDDGDITPPDGGDVTPVAPQYRADIGVYLGNQWMARNLQMQTLYDREGSQYRSADGSIWMRFKAGKAESQAVNGNVDIDSDYSQFQLGGDILTWSDGAQSVTVGLMGSYINASTDSTGNRGVDGSQFSANGSVDGYNLGLYATWFADAQSHRGAYIDSWYQYGAYNNSVDNDGLSASRYDSAAHAVSLETGYRYDIALSNRNTVSLTPQAQVTWQRYSADTVIDDGGTRISGQNDDSWTTRLGVRVDGKLYKESGRIQPFMEVNWLHASDNASATFGDTKVSQDLPNDRVEVKVGIQANVSERLSVYAQAAGQKGKNDYGDASFSLNMRYNW</sequence>
<dbReference type="InterPro" id="IPR043990">
    <property type="entry name" value="AC_1"/>
</dbReference>
<evidence type="ECO:0000313" key="5">
    <source>
        <dbReference type="EMBL" id="HAF8387963.1"/>
    </source>
</evidence>
<dbReference type="CDD" id="cd01344">
    <property type="entry name" value="PL2_Passenger_AT"/>
    <property type="match status" value="1"/>
</dbReference>
<dbReference type="PROSITE" id="PS51208">
    <property type="entry name" value="AUTOTRANSPORTER"/>
    <property type="match status" value="1"/>
</dbReference>
<dbReference type="InterPro" id="IPR024973">
    <property type="entry name" value="ESPR"/>
</dbReference>
<dbReference type="Pfam" id="PF13018">
    <property type="entry name" value="ESPR"/>
    <property type="match status" value="1"/>
</dbReference>
<dbReference type="SUPFAM" id="SSF103515">
    <property type="entry name" value="Autotransporter"/>
    <property type="match status" value="1"/>
</dbReference>
<dbReference type="InterPro" id="IPR012332">
    <property type="entry name" value="Autotransporter_pectin_lyase_C"/>
</dbReference>
<dbReference type="NCBIfam" id="TIGR01414">
    <property type="entry name" value="autotrans_barl"/>
    <property type="match status" value="1"/>
</dbReference>
<comment type="caution">
    <text evidence="5">The sequence shown here is derived from an EMBL/GenBank/DDBJ whole genome shotgun (WGS) entry which is preliminary data.</text>
</comment>
<dbReference type="EMBL" id="DAAWLP010000004">
    <property type="protein sequence ID" value="HAF8387963.1"/>
    <property type="molecule type" value="Genomic_DNA"/>
</dbReference>
<evidence type="ECO:0000256" key="2">
    <source>
        <dbReference type="ARBA" id="ARBA00023026"/>
    </source>
</evidence>
<dbReference type="InterPro" id="IPR051551">
    <property type="entry name" value="Autotransporter_adhesion"/>
</dbReference>
<dbReference type="InterPro" id="IPR005546">
    <property type="entry name" value="Autotransporte_beta"/>
</dbReference>
<proteinExistence type="predicted"/>
<protein>
    <submittedName>
        <fullName evidence="5">Autotransporter outer membrane beta-barrel domain-containing protein</fullName>
    </submittedName>
</protein>
<dbReference type="SUPFAM" id="SSF51126">
    <property type="entry name" value="Pectin lyase-like"/>
    <property type="match status" value="4"/>
</dbReference>